<dbReference type="STRING" id="6265.A0A0B2VRW9"/>
<accession>A0A0B2VRW9</accession>
<dbReference type="EMBL" id="JPKZ01001073">
    <property type="protein sequence ID" value="KHN84069.1"/>
    <property type="molecule type" value="Genomic_DNA"/>
</dbReference>
<feature type="domain" description="Receptor ligand binding region" evidence="6">
    <location>
        <begin position="39"/>
        <end position="346"/>
    </location>
</feature>
<dbReference type="GO" id="GO:0016020">
    <property type="term" value="C:membrane"/>
    <property type="evidence" value="ECO:0007669"/>
    <property type="project" value="UniProtKB-SubCell"/>
</dbReference>
<comment type="subcellular location">
    <subcellularLocation>
        <location evidence="1">Membrane</location>
    </subcellularLocation>
</comment>
<feature type="signal peptide" evidence="5">
    <location>
        <begin position="1"/>
        <end position="19"/>
    </location>
</feature>
<proteinExistence type="predicted"/>
<dbReference type="InterPro" id="IPR028082">
    <property type="entry name" value="Peripla_BP_I"/>
</dbReference>
<dbReference type="Proteomes" id="UP000031036">
    <property type="component" value="Unassembled WGS sequence"/>
</dbReference>
<protein>
    <submittedName>
        <fullName evidence="7">Glutamate receptor ionotropic, kainate 2</fullName>
    </submittedName>
</protein>
<keyword evidence="3" id="KW-1133">Transmembrane helix</keyword>
<keyword evidence="2" id="KW-0812">Transmembrane</keyword>
<sequence>MLFIFFYHLLLATEQLVNAITTYKIGTTESIDSMHYHNLRFAIDSWNHANTIYNEVSLELIFASTTGSTVDERMCDILQRNLVAVVVSTVLSPLDSSLLQSMCLHFHVPCLTLVDNSDDENNFVTNVSPKRGLLTSAIAQLIEHLRWNTFLLIYSERRDLIELNELISGWSSTSKVRPIVKARQLPQNIEDLQPFLKYIRQLQQNNIVMHSNNISTIFSFLRQASSLNMTESRYSYIFTNPDLSLLDHFLNSADSVFQCNITGVQIVKTDPSMKTELALTMDAVDAIGAALLKLKSQELSPVATPLLCDAHDTWFDGEMMNGAIRNVSLDSGSTGKLMFTANGQRSDLFIDGMGRINGEIVKVSALVKRTDAIL</sequence>
<organism evidence="7 8">
    <name type="scientific">Toxocara canis</name>
    <name type="common">Canine roundworm</name>
    <dbReference type="NCBI Taxonomy" id="6265"/>
    <lineage>
        <taxon>Eukaryota</taxon>
        <taxon>Metazoa</taxon>
        <taxon>Ecdysozoa</taxon>
        <taxon>Nematoda</taxon>
        <taxon>Chromadorea</taxon>
        <taxon>Rhabditida</taxon>
        <taxon>Spirurina</taxon>
        <taxon>Ascaridomorpha</taxon>
        <taxon>Ascaridoidea</taxon>
        <taxon>Toxocaridae</taxon>
        <taxon>Toxocara</taxon>
    </lineage>
</organism>
<evidence type="ECO:0000256" key="2">
    <source>
        <dbReference type="ARBA" id="ARBA00022692"/>
    </source>
</evidence>
<dbReference type="Gene3D" id="3.40.50.2300">
    <property type="match status" value="3"/>
</dbReference>
<dbReference type="AlphaFoldDB" id="A0A0B2VRW9"/>
<keyword evidence="7" id="KW-0675">Receptor</keyword>
<evidence type="ECO:0000259" key="6">
    <source>
        <dbReference type="Pfam" id="PF01094"/>
    </source>
</evidence>
<dbReference type="OMA" id="HANTIYN"/>
<dbReference type="OrthoDB" id="5826794at2759"/>
<dbReference type="Pfam" id="PF01094">
    <property type="entry name" value="ANF_receptor"/>
    <property type="match status" value="1"/>
</dbReference>
<evidence type="ECO:0000256" key="1">
    <source>
        <dbReference type="ARBA" id="ARBA00004370"/>
    </source>
</evidence>
<dbReference type="InterPro" id="IPR001828">
    <property type="entry name" value="ANF_lig-bd_rcpt"/>
</dbReference>
<gene>
    <name evidence="7" type="primary">GRIK2</name>
    <name evidence="7" type="ORF">Tcan_09224</name>
</gene>
<keyword evidence="8" id="KW-1185">Reference proteome</keyword>
<reference evidence="7 8" key="1">
    <citation type="submission" date="2014-11" db="EMBL/GenBank/DDBJ databases">
        <title>Genetic blueprint of the zoonotic pathogen Toxocara canis.</title>
        <authorList>
            <person name="Zhu X.-Q."/>
            <person name="Korhonen P.K."/>
            <person name="Cai H."/>
            <person name="Young N.D."/>
            <person name="Nejsum P."/>
            <person name="von Samson-Himmelstjerna G."/>
            <person name="Boag P.R."/>
            <person name="Tan P."/>
            <person name="Li Q."/>
            <person name="Min J."/>
            <person name="Yang Y."/>
            <person name="Wang X."/>
            <person name="Fang X."/>
            <person name="Hall R.S."/>
            <person name="Hofmann A."/>
            <person name="Sternberg P.W."/>
            <person name="Jex A.R."/>
            <person name="Gasser R.B."/>
        </authorList>
    </citation>
    <scope>NUCLEOTIDE SEQUENCE [LARGE SCALE GENOMIC DNA]</scope>
    <source>
        <strain evidence="7">PN_DK_2014</strain>
    </source>
</reference>
<keyword evidence="5" id="KW-0732">Signal</keyword>
<evidence type="ECO:0000313" key="7">
    <source>
        <dbReference type="EMBL" id="KHN84069.1"/>
    </source>
</evidence>
<evidence type="ECO:0000256" key="3">
    <source>
        <dbReference type="ARBA" id="ARBA00022989"/>
    </source>
</evidence>
<evidence type="ECO:0000256" key="5">
    <source>
        <dbReference type="SAM" id="SignalP"/>
    </source>
</evidence>
<evidence type="ECO:0000256" key="4">
    <source>
        <dbReference type="ARBA" id="ARBA00023136"/>
    </source>
</evidence>
<feature type="chain" id="PRO_5002095570" evidence="5">
    <location>
        <begin position="20"/>
        <end position="374"/>
    </location>
</feature>
<evidence type="ECO:0000313" key="8">
    <source>
        <dbReference type="Proteomes" id="UP000031036"/>
    </source>
</evidence>
<name>A0A0B2VRW9_TOXCA</name>
<keyword evidence="4" id="KW-0472">Membrane</keyword>
<dbReference type="SUPFAM" id="SSF53822">
    <property type="entry name" value="Periplasmic binding protein-like I"/>
    <property type="match status" value="1"/>
</dbReference>
<comment type="caution">
    <text evidence="7">The sequence shown here is derived from an EMBL/GenBank/DDBJ whole genome shotgun (WGS) entry which is preliminary data.</text>
</comment>